<organism evidence="1">
    <name type="scientific">uncultured Caudovirales phage</name>
    <dbReference type="NCBI Taxonomy" id="2100421"/>
    <lineage>
        <taxon>Viruses</taxon>
        <taxon>Duplodnaviria</taxon>
        <taxon>Heunggongvirae</taxon>
        <taxon>Uroviricota</taxon>
        <taxon>Caudoviricetes</taxon>
        <taxon>Peduoviridae</taxon>
        <taxon>Maltschvirus</taxon>
        <taxon>Maltschvirus maltsch</taxon>
    </lineage>
</organism>
<name>A0A6J7WSY4_9CAUD</name>
<evidence type="ECO:0000313" key="1">
    <source>
        <dbReference type="EMBL" id="CAB5221189.1"/>
    </source>
</evidence>
<accession>A0A6J7WSY4</accession>
<protein>
    <recommendedName>
        <fullName evidence="2">Baseplate wedge subunit</fullName>
    </recommendedName>
</protein>
<proteinExistence type="predicted"/>
<sequence>MSTIDVAQTVSNLVEKQFPSFYNEDGENFVAFVKAYYEWMEQSGYTINKSRQLFEIRDIDSTPAAFVDHFKKKYFANLPRSIEGDVKFLQKHILDLYRAKGSAEGVKLLFRLLFNEEIDIYIPANDVLKASDGIWVEPKYFEISNRFNNYLYEGTYVTGATSGATAFVENYKRIYIDDHQAQVLYVTNISGEFEVGEQLVSDVVNINDAAFILGSPSNISVNFASPDQPVGEIVNSVYTFGATNFDGIVIGSYDVTDGFINFIINSGGSRYSHNANISITTGSNTMGYSATFTDFVLANTEDITYNLDVINYIPHDKTIYFNANADVVNAYDFIEFANNVTANSRSFANGDMVKYICAPGNTAISGLSNNSYYYVAGANSSGIQLTSSYTIKTFNANSAVNNSTEFITIATNTFANGDLLRYVTAAGNTALTNLANNSYYYAIQANSTGLKLATTYTPKIFNPKLAIANTVDDYYISLPSHTFANDDIVRYTTSIGNTSIAALANNTYYYVVQANSGGIKLSTSLGGAAILLYSLTLPSEDGHNIYGAGTPINLTKGLTESGHSLWGYSPIAIANGANQFGHALVGRGVQFNANSDVTDASDFISIANNAFANGDQVTYHVITGNTAVSGLTNNTIYWVVSANDVGLKLSSTYGGANIDITKGATETGHFLTGVSKVDMLINTASFGASLLNANSTSVLDTVLTDDIQTVGTIIRLTGLNPGRNYDGDVVVRVRDNYTASYGIYDANGAIEGENSVILGKAVRGNDIPNQIKVRDSGFGHNTEGENITLTNVANASAFIDGNIILGALGVEPGFWLNNQGKLSSDKYIHDNLYYQEYSYEIQFKKSLDKYVDILDQVIHPVGNKIFGKPVLLHFDSVPLVVVDSSITQA</sequence>
<evidence type="ECO:0008006" key="2">
    <source>
        <dbReference type="Google" id="ProtNLM"/>
    </source>
</evidence>
<reference evidence="1" key="1">
    <citation type="submission" date="2020-05" db="EMBL/GenBank/DDBJ databases">
        <authorList>
            <person name="Chiriac C."/>
            <person name="Salcher M."/>
            <person name="Ghai R."/>
            <person name="Kavagutti S V."/>
        </authorList>
    </citation>
    <scope>NUCLEOTIDE SEQUENCE</scope>
</reference>
<dbReference type="EMBL" id="LR798288">
    <property type="protein sequence ID" value="CAB5221189.1"/>
    <property type="molecule type" value="Genomic_DNA"/>
</dbReference>
<gene>
    <name evidence="1" type="ORF">UFOVP247_103</name>
</gene>